<dbReference type="AlphaFoldDB" id="A0AAD8E9A9"/>
<feature type="compositionally biased region" description="Pro residues" evidence="1">
    <location>
        <begin position="185"/>
        <end position="207"/>
    </location>
</feature>
<feature type="non-terminal residue" evidence="4">
    <location>
        <position position="1"/>
    </location>
</feature>
<reference evidence="4" key="1">
    <citation type="journal article" date="2023" name="IScience">
        <title>Live-bearing cockroach genome reveals convergent evolutionary mechanisms linked to viviparity in insects and beyond.</title>
        <authorList>
            <person name="Fouks B."/>
            <person name="Harrison M.C."/>
            <person name="Mikhailova A.A."/>
            <person name="Marchal E."/>
            <person name="English S."/>
            <person name="Carruthers M."/>
            <person name="Jennings E.C."/>
            <person name="Chiamaka E.L."/>
            <person name="Frigard R.A."/>
            <person name="Pippel M."/>
            <person name="Attardo G.M."/>
            <person name="Benoit J.B."/>
            <person name="Bornberg-Bauer E."/>
            <person name="Tobe S.S."/>
        </authorList>
    </citation>
    <scope>NUCLEOTIDE SEQUENCE</scope>
    <source>
        <strain evidence="4">Stay&amp;Tobe</strain>
    </source>
</reference>
<dbReference type="PRINTS" id="PR01217">
    <property type="entry name" value="PRICHEXTENSN"/>
</dbReference>
<keyword evidence="2" id="KW-0812">Transmembrane</keyword>
<keyword evidence="5" id="KW-1185">Reference proteome</keyword>
<dbReference type="PANTHER" id="PTHR46560">
    <property type="entry name" value="CYPHER, ISOFORM B"/>
    <property type="match status" value="1"/>
</dbReference>
<feature type="region of interest" description="Disordered" evidence="1">
    <location>
        <begin position="128"/>
        <end position="358"/>
    </location>
</feature>
<keyword evidence="2" id="KW-0472">Membrane</keyword>
<reference evidence="4" key="2">
    <citation type="submission" date="2023-05" db="EMBL/GenBank/DDBJ databases">
        <authorList>
            <person name="Fouks B."/>
        </authorList>
    </citation>
    <scope>NUCLEOTIDE SEQUENCE</scope>
    <source>
        <strain evidence="4">Stay&amp;Tobe</strain>
        <tissue evidence="4">Testes</tissue>
    </source>
</reference>
<evidence type="ECO:0000259" key="3">
    <source>
        <dbReference type="PROSITE" id="PS51034"/>
    </source>
</evidence>
<dbReference type="Proteomes" id="UP001233999">
    <property type="component" value="Unassembled WGS sequence"/>
</dbReference>
<feature type="domain" description="ZP" evidence="3">
    <location>
        <begin position="383"/>
        <end position="634"/>
    </location>
</feature>
<proteinExistence type="predicted"/>
<evidence type="ECO:0000256" key="1">
    <source>
        <dbReference type="SAM" id="MobiDB-lite"/>
    </source>
</evidence>
<organism evidence="4 5">
    <name type="scientific">Diploptera punctata</name>
    <name type="common">Pacific beetle cockroach</name>
    <dbReference type="NCBI Taxonomy" id="6984"/>
    <lineage>
        <taxon>Eukaryota</taxon>
        <taxon>Metazoa</taxon>
        <taxon>Ecdysozoa</taxon>
        <taxon>Arthropoda</taxon>
        <taxon>Hexapoda</taxon>
        <taxon>Insecta</taxon>
        <taxon>Pterygota</taxon>
        <taxon>Neoptera</taxon>
        <taxon>Polyneoptera</taxon>
        <taxon>Dictyoptera</taxon>
        <taxon>Blattodea</taxon>
        <taxon>Blaberoidea</taxon>
        <taxon>Blaberidae</taxon>
        <taxon>Diplopterinae</taxon>
        <taxon>Diploptera</taxon>
    </lineage>
</organism>
<feature type="transmembrane region" description="Helical" evidence="2">
    <location>
        <begin position="695"/>
        <end position="718"/>
    </location>
</feature>
<dbReference type="SMART" id="SM00241">
    <property type="entry name" value="ZP"/>
    <property type="match status" value="1"/>
</dbReference>
<evidence type="ECO:0000313" key="4">
    <source>
        <dbReference type="EMBL" id="KAJ9581636.1"/>
    </source>
</evidence>
<feature type="compositionally biased region" description="Pro residues" evidence="1">
    <location>
        <begin position="215"/>
        <end position="350"/>
    </location>
</feature>
<protein>
    <recommendedName>
        <fullName evidence="3">ZP domain-containing protein</fullName>
    </recommendedName>
</protein>
<evidence type="ECO:0000313" key="5">
    <source>
        <dbReference type="Proteomes" id="UP001233999"/>
    </source>
</evidence>
<accession>A0AAD8E9A9</accession>
<dbReference type="PROSITE" id="PS51034">
    <property type="entry name" value="ZP_2"/>
    <property type="match status" value="1"/>
</dbReference>
<dbReference type="InterPro" id="IPR056953">
    <property type="entry name" value="CUT_N"/>
</dbReference>
<gene>
    <name evidence="4" type="ORF">L9F63_023177</name>
</gene>
<dbReference type="PANTHER" id="PTHR46560:SF4">
    <property type="entry name" value="DUSKY"/>
    <property type="match status" value="1"/>
</dbReference>
<comment type="caution">
    <text evidence="4">The sequence shown here is derived from an EMBL/GenBank/DDBJ whole genome shotgun (WGS) entry which is preliminary data.</text>
</comment>
<evidence type="ECO:0000256" key="2">
    <source>
        <dbReference type="SAM" id="Phobius"/>
    </source>
</evidence>
<dbReference type="InterPro" id="IPR001507">
    <property type="entry name" value="ZP_dom"/>
</dbReference>
<sequence length="756" mass="82023">VWTAECGGAGPEMCTGGEDAPFSIPSSLLINISSYSIVFTRSVFLVLCLSGGNVMQIPGLILLLGLAGLGRCDEERHALFVHTGAIDPLDPLAEYSDDLEDSETRQIRQTEYTVRSILEWLQGRYTQPSRKIQRSPTNQVASPSQPSRQYLPVPQPTKERPRPFQPQPPAIPTGAYLPPQQGTEYPPPTLLPPGEGPYHRPPSPQPPFTIGTPGTYPPASSPTYPPPPSPTYPAPSSPTYPPPSSPTYPPPSSPTYPPPSSPTYPPPPSSPTYPPPPPSTYPPPPSPTYPPPPSPTYPPPPSPTYPAPPSPTYPAPPSPTYPPPSSTYPPAPPSPSYPSPQPTYPSPPPDSSGEGDEQVVIGTRPNEVDGGRHPPHIHDINVKCAKDMMTIDLEFNVPFNGIIYSKGHYRDEACRYVNQYSGQKTYSITVRLNSCGTQFIDQFKEGGQAYLENVLVIQNEPGIQEAWDMFRRVRCLWEGNIKESLSVSLAIGMLNSEINTFSGDTASAHLDIQVGRGPFAPAANDVVKIGETMTLVVSVAGDPGFDIHVRDCIARDKTSTNVVRLTDDKGCVLRPKLIGAFQKTRETGGSGASIIAYAFFQAFKFPDVMDLTMECNVELCKTDCEACPLPGQDIDPARRRRRDLWTNNTTLGDPVRVVRTFRVLTPDDLEDAVGTATVVNVGSEVEGVCMSLPGFLMAVVLLLSVLVGSSLFCTYLWLKLHRNPSTAKLAHTVQLETFPSPKPESTSSVLCKHCQL</sequence>
<keyword evidence="2" id="KW-1133">Transmembrane helix</keyword>
<dbReference type="EMBL" id="JASPKZ010007874">
    <property type="protein sequence ID" value="KAJ9581636.1"/>
    <property type="molecule type" value="Genomic_DNA"/>
</dbReference>
<feature type="compositionally biased region" description="Polar residues" evidence="1">
    <location>
        <begin position="128"/>
        <end position="148"/>
    </location>
</feature>
<name>A0AAD8E9A9_DIPPU</name>
<dbReference type="Pfam" id="PF25057">
    <property type="entry name" value="CUT_N"/>
    <property type="match status" value="1"/>
</dbReference>